<protein>
    <submittedName>
        <fullName evidence="5">Alpha,alpha-trehalase</fullName>
        <ecNumber evidence="5">3.2.1.28</ecNumber>
    </submittedName>
</protein>
<evidence type="ECO:0000256" key="3">
    <source>
        <dbReference type="ARBA" id="ARBA00023295"/>
    </source>
</evidence>
<organism evidence="5 6">
    <name type="scientific">Luteimicrobium xylanilyticum</name>
    <dbReference type="NCBI Taxonomy" id="1133546"/>
    <lineage>
        <taxon>Bacteria</taxon>
        <taxon>Bacillati</taxon>
        <taxon>Actinomycetota</taxon>
        <taxon>Actinomycetes</taxon>
        <taxon>Micrococcales</taxon>
        <taxon>Luteimicrobium</taxon>
    </lineage>
</organism>
<keyword evidence="6" id="KW-1185">Reference proteome</keyword>
<dbReference type="AlphaFoldDB" id="A0A5P9Q6Z3"/>
<proteinExistence type="inferred from homology"/>
<dbReference type="InterPro" id="IPR004888">
    <property type="entry name" value="Glycoside_hydrolase_63"/>
</dbReference>
<dbReference type="SUPFAM" id="SSF48208">
    <property type="entry name" value="Six-hairpin glycosidases"/>
    <property type="match status" value="1"/>
</dbReference>
<feature type="domain" description="Mannosylglycerate hydrolase MGH1-like glycoside hydrolase" evidence="4">
    <location>
        <begin position="257"/>
        <end position="559"/>
    </location>
</feature>
<evidence type="ECO:0000259" key="4">
    <source>
        <dbReference type="Pfam" id="PF22422"/>
    </source>
</evidence>
<sequence length="573" mass="62291">MTQHPGAPASLTFDLREIPFSTRGSWLDLSPVTALHTTTDAVHLVSHRNGMHGVLRLEPVRGGAVADTTWHAQPSVFTWGAGGVGTVDAVFDGPETLRLRGAGLGLRLADAAAGLTPFTGTYLYVDPVDDAVVFTSYETGRRYRVTSVRGSVDVVGGEALGVAERAVVLGADGGPWEATVEETTSGAPAYEAARSFDAAVAATASAFGAYVDAVAPWRDERTPAAELAAYVLWSATVAPEGFATRESVLMSKHWMDKLWSWDHCFNALALAPGLPDAALDQFLAPFDHQDACGALPDSITHSEVLYNYVKPPIHGWALRRLRATAGRELTHDELAEVHDRLARWSRFWLERRRRPGHALPYYQHGNDSGWDNATTFDRDRVIESPDLAGFLALQLEVLADLSEELGRPAETWKAGRDALIEALLDELWTGEELVAVGALSGERSTATSLLNLLPLVLGDRLPAKVRTALAERLVEHLTEHGPATEPVTSPHYEDDGYWRGPIWAPSTALIEDGLRVSGFTELADAVSERFRALCERSGFAENFDARTGAGLRDRAYTWTAAVYLTLAADHVRR</sequence>
<dbReference type="GO" id="GO:0004573">
    <property type="term" value="F:Glc3Man9GlcNAc2 oligosaccharide glucosidase activity"/>
    <property type="evidence" value="ECO:0007669"/>
    <property type="project" value="InterPro"/>
</dbReference>
<dbReference type="EMBL" id="CP045529">
    <property type="protein sequence ID" value="QFU97149.1"/>
    <property type="molecule type" value="Genomic_DNA"/>
</dbReference>
<evidence type="ECO:0000256" key="2">
    <source>
        <dbReference type="ARBA" id="ARBA00022801"/>
    </source>
</evidence>
<dbReference type="Gene3D" id="1.50.10.10">
    <property type="match status" value="1"/>
</dbReference>
<evidence type="ECO:0000313" key="5">
    <source>
        <dbReference type="EMBL" id="QFU97149.1"/>
    </source>
</evidence>
<dbReference type="KEGG" id="lxl:KDY119_00643"/>
<evidence type="ECO:0000256" key="1">
    <source>
        <dbReference type="ARBA" id="ARBA00010833"/>
    </source>
</evidence>
<dbReference type="GO" id="GO:0006487">
    <property type="term" value="P:protein N-linked glycosylation"/>
    <property type="evidence" value="ECO:0007669"/>
    <property type="project" value="TreeGrafter"/>
</dbReference>
<reference evidence="5 6" key="1">
    <citation type="submission" date="2019-10" db="EMBL/GenBank/DDBJ databases">
        <title>Genome sequence of Luteimicrobium xylanilyticum HY-24.</title>
        <authorList>
            <person name="Kim D.Y."/>
            <person name="Park H.-Y."/>
        </authorList>
    </citation>
    <scope>NUCLEOTIDE SEQUENCE [LARGE SCALE GENOMIC DNA]</scope>
    <source>
        <strain evidence="5 6">HY-24</strain>
    </source>
</reference>
<dbReference type="PANTHER" id="PTHR10412:SF11">
    <property type="entry name" value="MANNOSYL-OLIGOSACCHARIDE GLUCOSIDASE"/>
    <property type="match status" value="1"/>
</dbReference>
<dbReference type="Pfam" id="PF22422">
    <property type="entry name" value="MGH1-like_GH"/>
    <property type="match status" value="1"/>
</dbReference>
<dbReference type="GO" id="GO:0009311">
    <property type="term" value="P:oligosaccharide metabolic process"/>
    <property type="evidence" value="ECO:0007669"/>
    <property type="project" value="InterPro"/>
</dbReference>
<name>A0A5P9Q6Z3_9MICO</name>
<dbReference type="GO" id="GO:0004555">
    <property type="term" value="F:alpha,alpha-trehalase activity"/>
    <property type="evidence" value="ECO:0007669"/>
    <property type="project" value="UniProtKB-EC"/>
</dbReference>
<dbReference type="EC" id="3.2.1.28" evidence="5"/>
<comment type="similarity">
    <text evidence="1">Belongs to the glycosyl hydrolase 63 family.</text>
</comment>
<dbReference type="InterPro" id="IPR008928">
    <property type="entry name" value="6-hairpin_glycosidase_sf"/>
</dbReference>
<dbReference type="PANTHER" id="PTHR10412">
    <property type="entry name" value="MANNOSYL-OLIGOSACCHARIDE GLUCOSIDASE"/>
    <property type="match status" value="1"/>
</dbReference>
<dbReference type="InterPro" id="IPR054491">
    <property type="entry name" value="MGH1-like_GH"/>
</dbReference>
<gene>
    <name evidence="5" type="primary">treH</name>
    <name evidence="5" type="ORF">KDY119_00643</name>
</gene>
<keyword evidence="2 5" id="KW-0378">Hydrolase</keyword>
<dbReference type="InterPro" id="IPR012341">
    <property type="entry name" value="6hp_glycosidase-like_sf"/>
</dbReference>
<keyword evidence="3 5" id="KW-0326">Glycosidase</keyword>
<accession>A0A5P9Q6Z3</accession>
<evidence type="ECO:0000313" key="6">
    <source>
        <dbReference type="Proteomes" id="UP000326702"/>
    </source>
</evidence>
<dbReference type="Proteomes" id="UP000326702">
    <property type="component" value="Chromosome"/>
</dbReference>
<dbReference type="OrthoDB" id="9798687at2"/>
<dbReference type="RefSeq" id="WP_036953530.1">
    <property type="nucleotide sequence ID" value="NZ_BAABIH010000029.1"/>
</dbReference>